<gene>
    <name evidence="3 5" type="primary">rimP</name>
    <name evidence="5" type="ORF">GCM10023330_02300</name>
</gene>
<feature type="domain" description="Ribosome maturation factor RimP N-terminal" evidence="4">
    <location>
        <begin position="17"/>
        <end position="75"/>
    </location>
</feature>
<evidence type="ECO:0000259" key="4">
    <source>
        <dbReference type="Pfam" id="PF02576"/>
    </source>
</evidence>
<dbReference type="PANTHER" id="PTHR33867:SF1">
    <property type="entry name" value="RIBOSOME MATURATION FACTOR RIMP"/>
    <property type="match status" value="1"/>
</dbReference>
<keyword evidence="1 3" id="KW-0963">Cytoplasm</keyword>
<protein>
    <recommendedName>
        <fullName evidence="3">Ribosome maturation factor RimP</fullName>
    </recommendedName>
</protein>
<dbReference type="Gene3D" id="3.30.300.70">
    <property type="entry name" value="RimP-like superfamily, N-terminal"/>
    <property type="match status" value="1"/>
</dbReference>
<dbReference type="EMBL" id="BAABJW010000001">
    <property type="protein sequence ID" value="GAA4800334.1"/>
    <property type="molecule type" value="Genomic_DNA"/>
</dbReference>
<keyword evidence="6" id="KW-1185">Reference proteome</keyword>
<dbReference type="PANTHER" id="PTHR33867">
    <property type="entry name" value="RIBOSOME MATURATION FACTOR RIMP"/>
    <property type="match status" value="1"/>
</dbReference>
<evidence type="ECO:0000256" key="2">
    <source>
        <dbReference type="ARBA" id="ARBA00022517"/>
    </source>
</evidence>
<dbReference type="InterPro" id="IPR028989">
    <property type="entry name" value="RimP_N"/>
</dbReference>
<name>A0ABP9BUK6_9FLAO</name>
<dbReference type="InterPro" id="IPR003728">
    <property type="entry name" value="Ribosome_maturation_RimP"/>
</dbReference>
<organism evidence="5 6">
    <name type="scientific">Litoribaculum gwangyangense</name>
    <dbReference type="NCBI Taxonomy" id="1130722"/>
    <lineage>
        <taxon>Bacteria</taxon>
        <taxon>Pseudomonadati</taxon>
        <taxon>Bacteroidota</taxon>
        <taxon>Flavobacteriia</taxon>
        <taxon>Flavobacteriales</taxon>
        <taxon>Flavobacteriaceae</taxon>
        <taxon>Litoribaculum</taxon>
    </lineage>
</organism>
<comment type="similarity">
    <text evidence="3">Belongs to the RimP family.</text>
</comment>
<evidence type="ECO:0000313" key="6">
    <source>
        <dbReference type="Proteomes" id="UP001501433"/>
    </source>
</evidence>
<dbReference type="SUPFAM" id="SSF75420">
    <property type="entry name" value="YhbC-like, N-terminal domain"/>
    <property type="match status" value="1"/>
</dbReference>
<accession>A0ABP9BUK6</accession>
<dbReference type="RefSeq" id="WP_345275099.1">
    <property type="nucleotide sequence ID" value="NZ_BAABJW010000001.1"/>
</dbReference>
<proteinExistence type="inferred from homology"/>
<dbReference type="Proteomes" id="UP001501433">
    <property type="component" value="Unassembled WGS sequence"/>
</dbReference>
<evidence type="ECO:0000256" key="1">
    <source>
        <dbReference type="ARBA" id="ARBA00022490"/>
    </source>
</evidence>
<dbReference type="HAMAP" id="MF_01077">
    <property type="entry name" value="RimP"/>
    <property type="match status" value="1"/>
</dbReference>
<reference evidence="6" key="1">
    <citation type="journal article" date="2019" name="Int. J. Syst. Evol. Microbiol.">
        <title>The Global Catalogue of Microorganisms (GCM) 10K type strain sequencing project: providing services to taxonomists for standard genome sequencing and annotation.</title>
        <authorList>
            <consortium name="The Broad Institute Genomics Platform"/>
            <consortium name="The Broad Institute Genome Sequencing Center for Infectious Disease"/>
            <person name="Wu L."/>
            <person name="Ma J."/>
        </authorList>
    </citation>
    <scope>NUCLEOTIDE SEQUENCE [LARGE SCALE GENOMIC DNA]</scope>
    <source>
        <strain evidence="6">JCM 18325</strain>
    </source>
</reference>
<comment type="subcellular location">
    <subcellularLocation>
        <location evidence="3">Cytoplasm</location>
    </subcellularLocation>
</comment>
<dbReference type="Pfam" id="PF02576">
    <property type="entry name" value="RimP_N"/>
    <property type="match status" value="1"/>
</dbReference>
<dbReference type="NCBIfam" id="NF002531">
    <property type="entry name" value="PRK02001.1"/>
    <property type="match status" value="1"/>
</dbReference>
<comment type="function">
    <text evidence="3">Required for maturation of 30S ribosomal subunits.</text>
</comment>
<sequence>MFKTKVTNLLEAALEERSDLFLIDFSIKGDNHIMVVIDGDNGVLVEDCMFISRAIEHNLDREEEDFSLEVMSAGATAPLVHKRQYIKNLKRTLEVKTTSDKMEGTLAKATDNDITLEWKVREPKPVGKGKITVKKEAKIAYPDIVEAKVMIKF</sequence>
<dbReference type="InterPro" id="IPR035956">
    <property type="entry name" value="RimP_N_sf"/>
</dbReference>
<evidence type="ECO:0000256" key="3">
    <source>
        <dbReference type="HAMAP-Rule" id="MF_01077"/>
    </source>
</evidence>
<keyword evidence="2 3" id="KW-0690">Ribosome biogenesis</keyword>
<evidence type="ECO:0000313" key="5">
    <source>
        <dbReference type="EMBL" id="GAA4800334.1"/>
    </source>
</evidence>
<comment type="caution">
    <text evidence="5">The sequence shown here is derived from an EMBL/GenBank/DDBJ whole genome shotgun (WGS) entry which is preliminary data.</text>
</comment>